<feature type="transmembrane region" description="Helical" evidence="5">
    <location>
        <begin position="95"/>
        <end position="113"/>
    </location>
</feature>
<evidence type="ECO:0000256" key="3">
    <source>
        <dbReference type="ARBA" id="ARBA00022989"/>
    </source>
</evidence>
<protein>
    <submittedName>
        <fullName evidence="6">Chloride channel protein</fullName>
    </submittedName>
</protein>
<dbReference type="Proteomes" id="UP001597387">
    <property type="component" value="Unassembled WGS sequence"/>
</dbReference>
<dbReference type="PANTHER" id="PTHR43427">
    <property type="entry name" value="CHLORIDE CHANNEL PROTEIN CLC-E"/>
    <property type="match status" value="1"/>
</dbReference>
<evidence type="ECO:0000256" key="2">
    <source>
        <dbReference type="ARBA" id="ARBA00022692"/>
    </source>
</evidence>
<accession>A0ABW4ZIC7</accession>
<evidence type="ECO:0000256" key="4">
    <source>
        <dbReference type="ARBA" id="ARBA00023136"/>
    </source>
</evidence>
<organism evidence="6 7">
    <name type="scientific">Paradesertivirga mongoliensis</name>
    <dbReference type="NCBI Taxonomy" id="2100740"/>
    <lineage>
        <taxon>Bacteria</taxon>
        <taxon>Pseudomonadati</taxon>
        <taxon>Bacteroidota</taxon>
        <taxon>Sphingobacteriia</taxon>
        <taxon>Sphingobacteriales</taxon>
        <taxon>Sphingobacteriaceae</taxon>
        <taxon>Paradesertivirga</taxon>
    </lineage>
</organism>
<keyword evidence="7" id="KW-1185">Reference proteome</keyword>
<feature type="transmembrane region" description="Helical" evidence="5">
    <location>
        <begin position="323"/>
        <end position="341"/>
    </location>
</feature>
<keyword evidence="2 5" id="KW-0812">Transmembrane</keyword>
<feature type="transmembrane region" description="Helical" evidence="5">
    <location>
        <begin position="347"/>
        <end position="370"/>
    </location>
</feature>
<comment type="subcellular location">
    <subcellularLocation>
        <location evidence="1">Membrane</location>
        <topology evidence="1">Multi-pass membrane protein</topology>
    </subcellularLocation>
</comment>
<gene>
    <name evidence="6" type="ORF">ACFSJU_02575</name>
</gene>
<feature type="transmembrane region" description="Helical" evidence="5">
    <location>
        <begin position="55"/>
        <end position="74"/>
    </location>
</feature>
<feature type="transmembrane region" description="Helical" evidence="5">
    <location>
        <begin position="298"/>
        <end position="316"/>
    </location>
</feature>
<dbReference type="EMBL" id="JBHUHZ010000001">
    <property type="protein sequence ID" value="MFD2161257.1"/>
    <property type="molecule type" value="Genomic_DNA"/>
</dbReference>
<feature type="transmembrane region" description="Helical" evidence="5">
    <location>
        <begin position="148"/>
        <end position="173"/>
    </location>
</feature>
<keyword evidence="4 5" id="KW-0472">Membrane</keyword>
<feature type="transmembrane region" description="Helical" evidence="5">
    <location>
        <begin position="261"/>
        <end position="278"/>
    </location>
</feature>
<keyword evidence="3 5" id="KW-1133">Transmembrane helix</keyword>
<evidence type="ECO:0000313" key="7">
    <source>
        <dbReference type="Proteomes" id="UP001597387"/>
    </source>
</evidence>
<dbReference type="Pfam" id="PF00654">
    <property type="entry name" value="Voltage_CLC"/>
    <property type="match status" value="1"/>
</dbReference>
<evidence type="ECO:0000313" key="6">
    <source>
        <dbReference type="EMBL" id="MFD2161257.1"/>
    </source>
</evidence>
<dbReference type="PANTHER" id="PTHR43427:SF12">
    <property type="entry name" value="CHLORIDE TRANSPORTER"/>
    <property type="match status" value="1"/>
</dbReference>
<feature type="transmembrane region" description="Helical" evidence="5">
    <location>
        <begin position="217"/>
        <end position="240"/>
    </location>
</feature>
<proteinExistence type="predicted"/>
<name>A0ABW4ZIC7_9SPHI</name>
<feature type="transmembrane region" description="Helical" evidence="5">
    <location>
        <begin position="185"/>
        <end position="205"/>
    </location>
</feature>
<dbReference type="PRINTS" id="PR00762">
    <property type="entry name" value="CLCHANNEL"/>
</dbReference>
<dbReference type="Gene3D" id="1.10.3080.10">
    <property type="entry name" value="Clc chloride channel"/>
    <property type="match status" value="1"/>
</dbReference>
<comment type="caution">
    <text evidence="6">The sequence shown here is derived from an EMBL/GenBank/DDBJ whole genome shotgun (WGS) entry which is preliminary data.</text>
</comment>
<feature type="transmembrane region" description="Helical" evidence="5">
    <location>
        <begin position="377"/>
        <end position="397"/>
    </location>
</feature>
<dbReference type="SUPFAM" id="SSF81340">
    <property type="entry name" value="Clc chloride channel"/>
    <property type="match status" value="1"/>
</dbReference>
<dbReference type="InterPro" id="IPR050368">
    <property type="entry name" value="ClC-type_chloride_channel"/>
</dbReference>
<dbReference type="InterPro" id="IPR001807">
    <property type="entry name" value="ClC"/>
</dbReference>
<dbReference type="InterPro" id="IPR014743">
    <property type="entry name" value="Cl-channel_core"/>
</dbReference>
<sequence length="422" mass="45553">MNFSNLVSSKYFHLYSFTLKWLCIAAIAGGLAGSASALFLISLDGVTNFREENFWLYYLLPVIGLIIGLIYHYLGTTVEKGNNQIIDEIIQPQKVISWHMAPLVLLGTLLTHLGGGSAGREGTAVQMGAALADQLNKLFPFRAADRKILLICGISAGFASVFGTPLAGTVFALEVYIIGKMRYEALVPSLFAAVVADLVCDMWGAEHLQYSILSTSTISFKNLLLCILAGIIFAMAGWLFNKLIPFLKAYFNRIPYPPLRPFAGGIIILILLLSLNDFRLAGLGLPTIVESFTAVQPSHLFFLKILLTAITLSSGFKGGEVTPLFFIGATLGSALSLFLPLPTDLLAAMGFVAVFAAAANTPLACVFMGIELFGGEHALFIAIVCMTAYLFSGHSGIYTSQLIGTPKHLLWTAQKGKHLKDL</sequence>
<evidence type="ECO:0000256" key="5">
    <source>
        <dbReference type="SAM" id="Phobius"/>
    </source>
</evidence>
<evidence type="ECO:0000256" key="1">
    <source>
        <dbReference type="ARBA" id="ARBA00004141"/>
    </source>
</evidence>
<reference evidence="7" key="1">
    <citation type="journal article" date="2019" name="Int. J. Syst. Evol. Microbiol.">
        <title>The Global Catalogue of Microorganisms (GCM) 10K type strain sequencing project: providing services to taxonomists for standard genome sequencing and annotation.</title>
        <authorList>
            <consortium name="The Broad Institute Genomics Platform"/>
            <consortium name="The Broad Institute Genome Sequencing Center for Infectious Disease"/>
            <person name="Wu L."/>
            <person name="Ma J."/>
        </authorList>
    </citation>
    <scope>NUCLEOTIDE SEQUENCE [LARGE SCALE GENOMIC DNA]</scope>
    <source>
        <strain evidence="7">KCTC 42217</strain>
    </source>
</reference>
<dbReference type="RefSeq" id="WP_255899797.1">
    <property type="nucleotide sequence ID" value="NZ_JAFMZO010000001.1"/>
</dbReference>
<feature type="transmembrane region" description="Helical" evidence="5">
    <location>
        <begin position="21"/>
        <end position="43"/>
    </location>
</feature>